<dbReference type="GeneID" id="118407066"/>
<gene>
    <name evidence="6" type="primary">LOC118407066</name>
</gene>
<protein>
    <recommendedName>
        <fullName evidence="3">trans-L-3-hydroxyproline dehydratase</fullName>
        <ecNumber evidence="3">4.2.1.77</ecNumber>
    </recommendedName>
</protein>
<keyword evidence="5" id="KW-1185">Reference proteome</keyword>
<comment type="similarity">
    <text evidence="2">Belongs to the proline racemase family.</text>
</comment>
<organism evidence="5 6">
    <name type="scientific">Branchiostoma floridae</name>
    <name type="common">Florida lancelet</name>
    <name type="synonym">Amphioxus</name>
    <dbReference type="NCBI Taxonomy" id="7739"/>
    <lineage>
        <taxon>Eukaryota</taxon>
        <taxon>Metazoa</taxon>
        <taxon>Chordata</taxon>
        <taxon>Cephalochordata</taxon>
        <taxon>Leptocardii</taxon>
        <taxon>Amphioxiformes</taxon>
        <taxon>Branchiostomatidae</taxon>
        <taxon>Branchiostoma</taxon>
    </lineage>
</organism>
<proteinExistence type="inferred from homology"/>
<sequence>MDSDQVKEVKMAPSKRQKTFSDSESPPFVIKTVEMHTGGEPVRIITEGYPKIQGKTILEKRAYVRDHLDVFRKRLLWEPRGHYDMYGALLVEPDDKTADIGVLFMHNNGYGTMCGHACIGLGRYVVDKGIVPAKSPETELVIQCPTGPVKVWVDYQDGRSGRARFHSVPAFVFALDQEVDVPNYGRVKVDIASGGAFYAFLPDSSLGLDLRTAPIETVRSAAIAVTEAVRKAVKLRHPEHPDMAYLDGTIITDGRDEYDETPTVHTSVFGGTFVDRSPCGSGTTARVAILHRRGQLDLSKARQFASGPTGSVMTGRPVRETRWGEFDAVIVEVAGNAYYTGTAEFTVEPDDPLKDGFLVK</sequence>
<dbReference type="OMA" id="RAWITGY"/>
<dbReference type="Proteomes" id="UP000001554">
    <property type="component" value="Chromosome 19"/>
</dbReference>
<evidence type="ECO:0000313" key="5">
    <source>
        <dbReference type="Proteomes" id="UP000001554"/>
    </source>
</evidence>
<evidence type="ECO:0000256" key="3">
    <source>
        <dbReference type="ARBA" id="ARBA00013105"/>
    </source>
</evidence>
<feature type="compositionally biased region" description="Basic and acidic residues" evidence="4">
    <location>
        <begin position="1"/>
        <end position="10"/>
    </location>
</feature>
<evidence type="ECO:0000256" key="1">
    <source>
        <dbReference type="ARBA" id="ARBA00001148"/>
    </source>
</evidence>
<dbReference type="InterPro" id="IPR008794">
    <property type="entry name" value="Pro_racemase_fam"/>
</dbReference>
<dbReference type="PIRSF" id="PIRSF029792">
    <property type="entry name" value="Pro_racemase"/>
    <property type="match status" value="1"/>
</dbReference>
<dbReference type="FunFam" id="3.10.310.10:FF:000035">
    <property type="entry name" value="Uncharacterized protein"/>
    <property type="match status" value="1"/>
</dbReference>
<evidence type="ECO:0000256" key="4">
    <source>
        <dbReference type="SAM" id="MobiDB-lite"/>
    </source>
</evidence>
<dbReference type="SFLD" id="SFLDS00028">
    <property type="entry name" value="Proline_Racemase"/>
    <property type="match status" value="1"/>
</dbReference>
<reference evidence="5" key="1">
    <citation type="journal article" date="2020" name="Nat. Ecol. Evol.">
        <title>Deeply conserved synteny resolves early events in vertebrate evolution.</title>
        <authorList>
            <person name="Simakov O."/>
            <person name="Marletaz F."/>
            <person name="Yue J.X."/>
            <person name="O'Connell B."/>
            <person name="Jenkins J."/>
            <person name="Brandt A."/>
            <person name="Calef R."/>
            <person name="Tung C.H."/>
            <person name="Huang T.K."/>
            <person name="Schmutz J."/>
            <person name="Satoh N."/>
            <person name="Yu J.K."/>
            <person name="Putnam N.H."/>
            <person name="Green R.E."/>
            <person name="Rokhsar D.S."/>
        </authorList>
    </citation>
    <scope>NUCLEOTIDE SEQUENCE [LARGE SCALE GENOMIC DNA]</scope>
    <source>
        <strain evidence="5">S238N-H82</strain>
    </source>
</reference>
<dbReference type="EC" id="4.2.1.77" evidence="3"/>
<dbReference type="Gene3D" id="3.10.310.10">
    <property type="entry name" value="Diaminopimelate Epimerase, Chain A, domain 1"/>
    <property type="match status" value="2"/>
</dbReference>
<dbReference type="OrthoDB" id="6409228at2759"/>
<dbReference type="GO" id="GO:0050346">
    <property type="term" value="F:trans-L-3-hydroxyproline dehydratase activity"/>
    <property type="evidence" value="ECO:0007669"/>
    <property type="project" value="UniProtKB-EC"/>
</dbReference>
<evidence type="ECO:0000313" key="6">
    <source>
        <dbReference type="RefSeq" id="XP_035663376.1"/>
    </source>
</evidence>
<dbReference type="KEGG" id="bfo:118407066"/>
<name>A0A9J7HQ03_BRAFL</name>
<accession>A0A9J7HQ03</accession>
<dbReference type="PANTHER" id="PTHR33442:SF1">
    <property type="entry name" value="TRANS-3-HYDROXY-L-PROLINE DEHYDRATASE"/>
    <property type="match status" value="1"/>
</dbReference>
<dbReference type="Pfam" id="PF05544">
    <property type="entry name" value="Pro_racemase"/>
    <property type="match status" value="1"/>
</dbReference>
<evidence type="ECO:0000256" key="2">
    <source>
        <dbReference type="ARBA" id="ARBA00007529"/>
    </source>
</evidence>
<dbReference type="RefSeq" id="XP_035663376.1">
    <property type="nucleotide sequence ID" value="XM_035807483.1"/>
</dbReference>
<dbReference type="PANTHER" id="PTHR33442">
    <property type="entry name" value="TRANS-3-HYDROXY-L-PROLINE DEHYDRATASE"/>
    <property type="match status" value="1"/>
</dbReference>
<dbReference type="GO" id="GO:0016836">
    <property type="term" value="F:hydro-lyase activity"/>
    <property type="evidence" value="ECO:0000318"/>
    <property type="project" value="GO_Central"/>
</dbReference>
<reference evidence="6" key="2">
    <citation type="submission" date="2025-08" db="UniProtKB">
        <authorList>
            <consortium name="RefSeq"/>
        </authorList>
    </citation>
    <scope>IDENTIFICATION</scope>
    <source>
        <strain evidence="6">S238N-H82</strain>
        <tissue evidence="6">Testes</tissue>
    </source>
</reference>
<feature type="region of interest" description="Disordered" evidence="4">
    <location>
        <begin position="1"/>
        <end position="24"/>
    </location>
</feature>
<dbReference type="SUPFAM" id="SSF54506">
    <property type="entry name" value="Diaminopimelate epimerase-like"/>
    <property type="match status" value="1"/>
</dbReference>
<dbReference type="AlphaFoldDB" id="A0A9J7HQ03"/>
<comment type="catalytic activity">
    <reaction evidence="1">
        <text>trans-3-hydroxy-L-proline = 1-pyrroline-2-carboxylate + H2O</text>
        <dbReference type="Rhea" id="RHEA:10320"/>
        <dbReference type="ChEBI" id="CHEBI:15377"/>
        <dbReference type="ChEBI" id="CHEBI:39785"/>
        <dbReference type="ChEBI" id="CHEBI:57938"/>
        <dbReference type="EC" id="4.2.1.77"/>
    </reaction>
</comment>